<feature type="region of interest" description="Disordered" evidence="1">
    <location>
        <begin position="481"/>
        <end position="504"/>
    </location>
</feature>
<organism evidence="2 3">
    <name type="scientific">Cylindrotheca closterium</name>
    <dbReference type="NCBI Taxonomy" id="2856"/>
    <lineage>
        <taxon>Eukaryota</taxon>
        <taxon>Sar</taxon>
        <taxon>Stramenopiles</taxon>
        <taxon>Ochrophyta</taxon>
        <taxon>Bacillariophyta</taxon>
        <taxon>Bacillariophyceae</taxon>
        <taxon>Bacillariophycidae</taxon>
        <taxon>Bacillariales</taxon>
        <taxon>Bacillariaceae</taxon>
        <taxon>Cylindrotheca</taxon>
    </lineage>
</organism>
<feature type="region of interest" description="Disordered" evidence="1">
    <location>
        <begin position="183"/>
        <end position="336"/>
    </location>
</feature>
<feature type="compositionally biased region" description="Low complexity" evidence="1">
    <location>
        <begin position="248"/>
        <end position="262"/>
    </location>
</feature>
<feature type="compositionally biased region" description="Basic residues" evidence="1">
    <location>
        <begin position="207"/>
        <end position="217"/>
    </location>
</feature>
<dbReference type="AlphaFoldDB" id="A0AAD2GAS7"/>
<comment type="caution">
    <text evidence="2">The sequence shown here is derived from an EMBL/GenBank/DDBJ whole genome shotgun (WGS) entry which is preliminary data.</text>
</comment>
<keyword evidence="3" id="KW-1185">Reference proteome</keyword>
<feature type="compositionally biased region" description="Basic and acidic residues" evidence="1">
    <location>
        <begin position="92"/>
        <end position="103"/>
    </location>
</feature>
<feature type="region of interest" description="Disordered" evidence="1">
    <location>
        <begin position="1"/>
        <end position="153"/>
    </location>
</feature>
<feature type="compositionally biased region" description="Polar residues" evidence="1">
    <location>
        <begin position="585"/>
        <end position="604"/>
    </location>
</feature>
<feature type="compositionally biased region" description="Polar residues" evidence="1">
    <location>
        <begin position="614"/>
        <end position="623"/>
    </location>
</feature>
<dbReference type="Proteomes" id="UP001295423">
    <property type="component" value="Unassembled WGS sequence"/>
</dbReference>
<feature type="compositionally biased region" description="Polar residues" evidence="1">
    <location>
        <begin position="128"/>
        <end position="139"/>
    </location>
</feature>
<feature type="compositionally biased region" description="Polar residues" evidence="1">
    <location>
        <begin position="1"/>
        <end position="10"/>
    </location>
</feature>
<feature type="compositionally biased region" description="Pro residues" evidence="1">
    <location>
        <begin position="263"/>
        <end position="286"/>
    </location>
</feature>
<sequence>MSNPSTNNIVTIPESPPPPLPLMRQYSNPKNHLDGSKCRRHRHHSSADGSSNNNNKYTTPSRLVVTTARSPMPEARQDASSSYEIRTPPPPQEHRSLVSKDSHVAASLRQPLSWSPHHQQHHQHQDVSKSGSIDITSASPLDGWPQRSPMEHDDDADVASFALFTQSFDTISESGHYFREADATATTTATTTTQGDLLPRKLDLKPRSNHGGHHQKPHAKEDALVGNLSPIQLGPEESTPPPARAKRSAPPQVHYPHQQYHPHPQPPFDPYHGYPPPPHPDQPPTPYYQYDGTLPPPPPPLGFDEGYGYSPPPPPGYDPRGPPPPPTAGHYPPPHPPPHVATMQRSNPFYVLRTAHRAFLGCSYLLPCLENREVIPIHLGAHSSFRLLQDPTCIPDAHEVIVAKQRVETAICTFGGQLSSAVVQKDAIFRRRLASNKSSWKKLYDDRFHGRYVVKPTHIDWRLEENPPVHYERNAAAAAAKANRQLASGNPSGNPSGNANGDCEMEEDNADSMVSVVTLENNQQKMKYRCKLCGQLKQNHSCPYQQSLQRSIGINVYPAVNAFTAREPGRLTKSLSEMNNFVSYESSSQNAGVPKSFPSSSYVTPETKARDIHSSPSSLTTVDSMEGKEDGSTPVSSRIKSSKRRDAKPFVKTLTLRQEHFRAVTPMASEGGCDYQYPHVPLSFRERKRLSDTLFFLSKEIPDMTVPVASLLRTARSRNEWDLCVAELLTQIVVGLYCREGDHRLDGLQDYLLRLGVAC</sequence>
<name>A0AAD2GAS7_9STRA</name>
<reference evidence="2" key="1">
    <citation type="submission" date="2023-08" db="EMBL/GenBank/DDBJ databases">
        <authorList>
            <person name="Audoor S."/>
            <person name="Bilcke G."/>
        </authorList>
    </citation>
    <scope>NUCLEOTIDE SEQUENCE</scope>
</reference>
<evidence type="ECO:0000256" key="1">
    <source>
        <dbReference type="SAM" id="MobiDB-lite"/>
    </source>
</evidence>
<proteinExistence type="predicted"/>
<feature type="compositionally biased region" description="Low complexity" evidence="1">
    <location>
        <begin position="183"/>
        <end position="193"/>
    </location>
</feature>
<feature type="compositionally biased region" description="Pro residues" evidence="1">
    <location>
        <begin position="310"/>
        <end position="336"/>
    </location>
</feature>
<gene>
    <name evidence="2" type="ORF">CYCCA115_LOCUS23129</name>
</gene>
<dbReference type="EMBL" id="CAKOGP040002369">
    <property type="protein sequence ID" value="CAJ1968203.1"/>
    <property type="molecule type" value="Genomic_DNA"/>
</dbReference>
<feature type="compositionally biased region" description="Low complexity" evidence="1">
    <location>
        <begin position="481"/>
        <end position="501"/>
    </location>
</feature>
<feature type="region of interest" description="Disordered" evidence="1">
    <location>
        <begin position="585"/>
        <end position="646"/>
    </location>
</feature>
<evidence type="ECO:0000313" key="3">
    <source>
        <dbReference type="Proteomes" id="UP001295423"/>
    </source>
</evidence>
<feature type="compositionally biased region" description="Polar residues" evidence="1">
    <location>
        <begin position="47"/>
        <end position="61"/>
    </location>
</feature>
<protein>
    <submittedName>
        <fullName evidence="2">Uncharacterized protein</fullName>
    </submittedName>
</protein>
<evidence type="ECO:0000313" key="2">
    <source>
        <dbReference type="EMBL" id="CAJ1968203.1"/>
    </source>
</evidence>
<accession>A0AAD2GAS7</accession>